<dbReference type="NCBIfam" id="NF011055">
    <property type="entry name" value="PRK14487.1"/>
    <property type="match status" value="1"/>
</dbReference>
<feature type="transmembrane region" description="Helical" evidence="21">
    <location>
        <begin position="86"/>
        <end position="104"/>
    </location>
</feature>
<feature type="transmembrane region" description="Helical" evidence="21">
    <location>
        <begin position="183"/>
        <end position="203"/>
    </location>
</feature>
<dbReference type="GO" id="GO:0046872">
    <property type="term" value="F:metal ion binding"/>
    <property type="evidence" value="ECO:0007669"/>
    <property type="project" value="UniProtKB-KW"/>
</dbReference>
<dbReference type="InterPro" id="IPR003468">
    <property type="entry name" value="Cyt_c_oxidase_monohaem-su/FixO"/>
</dbReference>
<evidence type="ECO:0000256" key="10">
    <source>
        <dbReference type="ARBA" id="ARBA00022723"/>
    </source>
</evidence>
<comment type="pathway">
    <text evidence="3">Energy metabolism; oxidative phosphorylation.</text>
</comment>
<dbReference type="GO" id="GO:0009060">
    <property type="term" value="P:aerobic respiration"/>
    <property type="evidence" value="ECO:0007669"/>
    <property type="project" value="InterPro"/>
</dbReference>
<evidence type="ECO:0000256" key="13">
    <source>
        <dbReference type="ARBA" id="ARBA00022989"/>
    </source>
</evidence>
<evidence type="ECO:0000256" key="16">
    <source>
        <dbReference type="ARBA" id="ARBA00023136"/>
    </source>
</evidence>
<evidence type="ECO:0000256" key="7">
    <source>
        <dbReference type="ARBA" id="ARBA00022617"/>
    </source>
</evidence>
<feature type="transmembrane region" description="Helical" evidence="21">
    <location>
        <begin position="124"/>
        <end position="142"/>
    </location>
</feature>
<dbReference type="CDD" id="cd01661">
    <property type="entry name" value="cbb3_Oxidase_I"/>
    <property type="match status" value="1"/>
</dbReference>
<dbReference type="Gene3D" id="1.10.760.10">
    <property type="entry name" value="Cytochrome c-like domain"/>
    <property type="match status" value="1"/>
</dbReference>
<feature type="domain" description="Cytochrome c" evidence="23">
    <location>
        <begin position="582"/>
        <end position="746"/>
    </location>
</feature>
<evidence type="ECO:0000256" key="4">
    <source>
        <dbReference type="ARBA" id="ARBA00012949"/>
    </source>
</evidence>
<feature type="transmembrane region" description="Helical" evidence="21">
    <location>
        <begin position="261"/>
        <end position="280"/>
    </location>
</feature>
<keyword evidence="13 21" id="KW-1133">Transmembrane helix</keyword>
<feature type="transmembrane region" description="Helical" evidence="21">
    <location>
        <begin position="412"/>
        <end position="438"/>
    </location>
</feature>
<dbReference type="PANTHER" id="PTHR10422:SF29">
    <property type="entry name" value="CYTOCHROME C OXIDASE SUBUNIT 1 HOMOLOG, BACTEROID"/>
    <property type="match status" value="1"/>
</dbReference>
<accession>A0A2S8EZG2</accession>
<dbReference type="PROSITE" id="PS50855">
    <property type="entry name" value="COX1"/>
    <property type="match status" value="1"/>
</dbReference>
<dbReference type="NCBIfam" id="TIGR00780">
    <property type="entry name" value="ccoN"/>
    <property type="match status" value="1"/>
</dbReference>
<protein>
    <recommendedName>
        <fullName evidence="4">cytochrome-c oxidase</fullName>
        <ecNumber evidence="4">7.1.1.9</ecNumber>
    </recommendedName>
</protein>
<dbReference type="PROSITE" id="PS00077">
    <property type="entry name" value="COX1_CUB"/>
    <property type="match status" value="1"/>
</dbReference>
<dbReference type="InterPro" id="IPR023616">
    <property type="entry name" value="Cyt_c_oxase-like_su1_dom"/>
</dbReference>
<reference evidence="24 25" key="1">
    <citation type="submission" date="2018-02" db="EMBL/GenBank/DDBJ databases">
        <title>Comparative genomes isolates from brazilian mangrove.</title>
        <authorList>
            <person name="Araujo J.E."/>
            <person name="Taketani R.G."/>
            <person name="Silva M.C.P."/>
            <person name="Loureco M.V."/>
            <person name="Andreote F.D."/>
        </authorList>
    </citation>
    <scope>NUCLEOTIDE SEQUENCE [LARGE SCALE GENOMIC DNA]</scope>
    <source>
        <strain evidence="24 25">HEX-2 MGV</strain>
    </source>
</reference>
<evidence type="ECO:0000256" key="18">
    <source>
        <dbReference type="PIRSR" id="PIRSR604677-50"/>
    </source>
</evidence>
<gene>
    <name evidence="24" type="ORF">C5Y96_25670</name>
</gene>
<dbReference type="SUPFAM" id="SSF81442">
    <property type="entry name" value="Cytochrome c oxidase subunit I-like"/>
    <property type="match status" value="1"/>
</dbReference>
<feature type="region of interest" description="Disordered" evidence="20">
    <location>
        <begin position="749"/>
        <end position="777"/>
    </location>
</feature>
<comment type="similarity">
    <text evidence="19">Belongs to the heme-copper respiratory oxidase family.</text>
</comment>
<comment type="cofactor">
    <cofactor evidence="18">
        <name>heme</name>
        <dbReference type="ChEBI" id="CHEBI:30413"/>
    </cofactor>
    <text evidence="18">Binds 2 heme groups per subunit, denoted as high- and low-spin.</text>
</comment>
<organism evidence="24 25">
    <name type="scientific">Blastopirellula marina</name>
    <dbReference type="NCBI Taxonomy" id="124"/>
    <lineage>
        <taxon>Bacteria</taxon>
        <taxon>Pseudomonadati</taxon>
        <taxon>Planctomycetota</taxon>
        <taxon>Planctomycetia</taxon>
        <taxon>Pirellulales</taxon>
        <taxon>Pirellulaceae</taxon>
        <taxon>Blastopirellula</taxon>
    </lineage>
</organism>
<dbReference type="GO" id="GO:0022904">
    <property type="term" value="P:respiratory electron transport chain"/>
    <property type="evidence" value="ECO:0007669"/>
    <property type="project" value="TreeGrafter"/>
</dbReference>
<evidence type="ECO:0000256" key="9">
    <source>
        <dbReference type="ARBA" id="ARBA00022692"/>
    </source>
</evidence>
<evidence type="ECO:0000256" key="12">
    <source>
        <dbReference type="ARBA" id="ARBA00022982"/>
    </source>
</evidence>
<keyword evidence="7 18" id="KW-0349">Heme</keyword>
<name>A0A2S8EZG2_9BACT</name>
<keyword evidence="8 19" id="KW-0679">Respiratory chain</keyword>
<feature type="binding site" evidence="18">
    <location>
        <position position="233"/>
    </location>
    <ligand>
        <name>Cu cation</name>
        <dbReference type="ChEBI" id="CHEBI:23378"/>
        <label>B</label>
    </ligand>
</feature>
<dbReference type="PANTHER" id="PTHR10422">
    <property type="entry name" value="CYTOCHROME C OXIDASE SUBUNIT 1"/>
    <property type="match status" value="1"/>
</dbReference>
<evidence type="ECO:0000256" key="11">
    <source>
        <dbReference type="ARBA" id="ARBA00022967"/>
    </source>
</evidence>
<evidence type="ECO:0000256" key="19">
    <source>
        <dbReference type="RuleBase" id="RU000370"/>
    </source>
</evidence>
<dbReference type="NCBIfam" id="TIGR00781">
    <property type="entry name" value="ccoO"/>
    <property type="match status" value="1"/>
</dbReference>
<keyword evidence="16 21" id="KW-0472">Membrane</keyword>
<dbReference type="Pfam" id="PF00115">
    <property type="entry name" value="COX1"/>
    <property type="match status" value="1"/>
</dbReference>
<feature type="binding site" description="axial binding residue" evidence="18">
    <location>
        <position position="85"/>
    </location>
    <ligand>
        <name>heme b</name>
        <dbReference type="ChEBI" id="CHEBI:60344"/>
        <label>1; low-spin</label>
    </ligand>
    <ligandPart>
        <name>Fe</name>
        <dbReference type="ChEBI" id="CHEBI:18248"/>
    </ligandPart>
</feature>
<keyword evidence="6" id="KW-1003">Cell membrane</keyword>
<keyword evidence="10 18" id="KW-0479">Metal-binding</keyword>
<feature type="transmembrane region" description="Helical" evidence="21">
    <location>
        <begin position="458"/>
        <end position="479"/>
    </location>
</feature>
<evidence type="ECO:0000256" key="2">
    <source>
        <dbReference type="ARBA" id="ARBA00004651"/>
    </source>
</evidence>
<evidence type="ECO:0000256" key="8">
    <source>
        <dbReference type="ARBA" id="ARBA00022660"/>
    </source>
</evidence>
<proteinExistence type="inferred from homology"/>
<feature type="transmembrane region" description="Helical" evidence="21">
    <location>
        <begin position="300"/>
        <end position="320"/>
    </location>
</feature>
<evidence type="ECO:0000256" key="17">
    <source>
        <dbReference type="ARBA" id="ARBA00047816"/>
    </source>
</evidence>
<evidence type="ECO:0000256" key="14">
    <source>
        <dbReference type="ARBA" id="ARBA00023004"/>
    </source>
</evidence>
<evidence type="ECO:0000256" key="21">
    <source>
        <dbReference type="SAM" id="Phobius"/>
    </source>
</evidence>
<keyword evidence="14 18" id="KW-0408">Iron</keyword>
<keyword evidence="11" id="KW-1278">Translocase</keyword>
<dbReference type="EC" id="7.1.1.9" evidence="4"/>
<dbReference type="InterPro" id="IPR036927">
    <property type="entry name" value="Cyt_c_oxase-like_su1_sf"/>
</dbReference>
<sequence>MSASGNVHGDSTDYIKNLPLENDRGNGHLETYSYDDRITRQFMTATVIWGMVAFLVGLIVALELVLPSLSMGIEFLSFGRLRPLHTNAAIFAFAGNSIFAAIYYSTQRLLKTRMWSDTLSQLHFWGWQLIIVCAAITLPLGITQSKEYAELEWPIDLLIAVVWAGFFGVNFFMTLIKRRERHIYVAIWFYIATIITVALLHIFNNLVVPTGLFKSYPIYAGVQDAFMQWWYGHNAVAFFLTTPFLGLMYYFLPKAANRPVFSYKLSILHFWSLVFIYIWAGPHHLHYTAIPEWASSLGMIFSIMLWMPSWGGMINGLLTLRGAWRKVTEDPVLKFFVVGITFYGMSTFEGPMLSVKAVNSLSHYTDWTIAHVHSGALGWNGFMTFGMIYWLLPRVFQTELYSKKLAEWHFWLGLIGILLYIVPIYGVGVYQGLLWFAINDMGNLSYPNFIETTVNLAPFYWIRVLGGACFISGGVMLSINVYRTWCARPAVYEEPQYQAAPLRTDYVDPPLEPSNLQQVLEVAKKLDVFTKLGWHRRWERKPIIFSIFVALAVIAASLFEIIPTFLIRSNIPTIASVQPYTPLELAGRDIYVGEGCYNCHSQMIRPIVAETKRYGEYSKPGEFVYDHPFQWGSRRIGPDLAREGGRQSHVWHLLHFRNPSEFVKGSIMPSYPHFETQDLNFNTIPERVQAAAYLGAPYSEEELTNSIDLAKAQAQQIADEIVQQNGPAGLESKKVVALIAYLQRLGTDLFKTPPTSEEESNEKAAPETEAEVALSSE</sequence>
<dbReference type="OrthoDB" id="9805440at2"/>
<keyword evidence="15" id="KW-0186">Copper</keyword>
<feature type="transmembrane region" description="Helical" evidence="21">
    <location>
        <begin position="157"/>
        <end position="176"/>
    </location>
</feature>
<evidence type="ECO:0000256" key="1">
    <source>
        <dbReference type="ARBA" id="ARBA00001970"/>
    </source>
</evidence>
<keyword evidence="9 19" id="KW-0812">Transmembrane</keyword>
<comment type="caution">
    <text evidence="24">The sequence shown here is derived from an EMBL/GenBank/DDBJ whole genome shotgun (WGS) entry which is preliminary data.</text>
</comment>
<feature type="domain" description="Cytochrome oxidase subunit I profile" evidence="22">
    <location>
        <begin position="28"/>
        <end position="429"/>
    </location>
</feature>
<dbReference type="GO" id="GO:0020037">
    <property type="term" value="F:heme binding"/>
    <property type="evidence" value="ECO:0007669"/>
    <property type="project" value="InterPro"/>
</dbReference>
<comment type="catalytic activity">
    <reaction evidence="17">
        <text>4 Fe(II)-[cytochrome c] + O2 + 8 H(+)(in) = 4 Fe(III)-[cytochrome c] + 2 H2O + 4 H(+)(out)</text>
        <dbReference type="Rhea" id="RHEA:11436"/>
        <dbReference type="Rhea" id="RHEA-COMP:10350"/>
        <dbReference type="Rhea" id="RHEA-COMP:14399"/>
        <dbReference type="ChEBI" id="CHEBI:15377"/>
        <dbReference type="ChEBI" id="CHEBI:15378"/>
        <dbReference type="ChEBI" id="CHEBI:15379"/>
        <dbReference type="ChEBI" id="CHEBI:29033"/>
        <dbReference type="ChEBI" id="CHEBI:29034"/>
        <dbReference type="EC" id="7.1.1.9"/>
    </reaction>
</comment>
<dbReference type="RefSeq" id="WP_105359366.1">
    <property type="nucleotide sequence ID" value="NZ_PUIA01000085.1"/>
</dbReference>
<evidence type="ECO:0000313" key="24">
    <source>
        <dbReference type="EMBL" id="PQO25293.1"/>
    </source>
</evidence>
<evidence type="ECO:0000256" key="3">
    <source>
        <dbReference type="ARBA" id="ARBA00004673"/>
    </source>
</evidence>
<comment type="cofactor">
    <cofactor evidence="18">
        <name>Cu(2+)</name>
        <dbReference type="ChEBI" id="CHEBI:29036"/>
    </cofactor>
    <text evidence="18">Binds 1 copper ion per subunit, denoted as copper B.</text>
</comment>
<dbReference type="InterPro" id="IPR000883">
    <property type="entry name" value="Cyt_C_Oxase_1"/>
</dbReference>
<keyword evidence="5 19" id="KW-0813">Transport</keyword>
<feature type="binding site" description="axial binding residue" evidence="18">
    <location>
        <position position="371"/>
    </location>
    <ligand>
        <name>heme b</name>
        <dbReference type="ChEBI" id="CHEBI:60344"/>
        <label>2; high-spin</label>
    </ligand>
    <ligandPart>
        <name>Fe</name>
        <dbReference type="ChEBI" id="CHEBI:18248"/>
    </ligandPart>
</feature>
<feature type="binding site" description="axial binding residue" evidence="18">
    <location>
        <position position="373"/>
    </location>
    <ligand>
        <name>heme b</name>
        <dbReference type="ChEBI" id="CHEBI:60344"/>
        <label>1; low-spin</label>
    </ligand>
    <ligandPart>
        <name>Fe</name>
        <dbReference type="ChEBI" id="CHEBI:18248"/>
    </ligandPart>
</feature>
<feature type="binding site" evidence="18">
    <location>
        <position position="283"/>
    </location>
    <ligand>
        <name>Cu cation</name>
        <dbReference type="ChEBI" id="CHEBI:23378"/>
        <label>B</label>
    </ligand>
</feature>
<dbReference type="Gene3D" id="1.20.210.10">
    <property type="entry name" value="Cytochrome c oxidase-like, subunit I domain"/>
    <property type="match status" value="1"/>
</dbReference>
<feature type="transmembrane region" description="Helical" evidence="21">
    <location>
        <begin position="229"/>
        <end position="252"/>
    </location>
</feature>
<dbReference type="AlphaFoldDB" id="A0A2S8EZG2"/>
<dbReference type="Pfam" id="PF02433">
    <property type="entry name" value="FixO"/>
    <property type="match status" value="1"/>
</dbReference>
<feature type="binding site" evidence="18">
    <location>
        <position position="284"/>
    </location>
    <ligand>
        <name>Cu cation</name>
        <dbReference type="ChEBI" id="CHEBI:23378"/>
        <label>B</label>
    </ligand>
</feature>
<dbReference type="EMBL" id="PUIA01000085">
    <property type="protein sequence ID" value="PQO25293.1"/>
    <property type="molecule type" value="Genomic_DNA"/>
</dbReference>
<dbReference type="Proteomes" id="UP000240009">
    <property type="component" value="Unassembled WGS sequence"/>
</dbReference>
<evidence type="ECO:0000256" key="5">
    <source>
        <dbReference type="ARBA" id="ARBA00022448"/>
    </source>
</evidence>
<dbReference type="PROSITE" id="PS51007">
    <property type="entry name" value="CYTC"/>
    <property type="match status" value="1"/>
</dbReference>
<feature type="transmembrane region" description="Helical" evidence="21">
    <location>
        <begin position="332"/>
        <end position="348"/>
    </location>
</feature>
<dbReference type="GO" id="GO:0005886">
    <property type="term" value="C:plasma membrane"/>
    <property type="evidence" value="ECO:0007669"/>
    <property type="project" value="UniProtKB-SubCell"/>
</dbReference>
<evidence type="ECO:0000256" key="15">
    <source>
        <dbReference type="ARBA" id="ARBA00023008"/>
    </source>
</evidence>
<feature type="transmembrane region" description="Helical" evidence="21">
    <location>
        <begin position="47"/>
        <end position="66"/>
    </location>
</feature>
<dbReference type="InterPro" id="IPR023615">
    <property type="entry name" value="Cyt_c_Oxase_su1_BS"/>
</dbReference>
<comment type="subcellular location">
    <subcellularLocation>
        <location evidence="2">Cell membrane</location>
        <topology evidence="2">Multi-pass membrane protein</topology>
    </subcellularLocation>
</comment>
<dbReference type="GO" id="GO:0004129">
    <property type="term" value="F:cytochrome-c oxidase activity"/>
    <property type="evidence" value="ECO:0007669"/>
    <property type="project" value="UniProtKB-EC"/>
</dbReference>
<dbReference type="InterPro" id="IPR009056">
    <property type="entry name" value="Cyt_c-like_dom"/>
</dbReference>
<dbReference type="SUPFAM" id="SSF46626">
    <property type="entry name" value="Cytochrome c"/>
    <property type="match status" value="1"/>
</dbReference>
<evidence type="ECO:0000259" key="23">
    <source>
        <dbReference type="PROSITE" id="PS51007"/>
    </source>
</evidence>
<evidence type="ECO:0000313" key="25">
    <source>
        <dbReference type="Proteomes" id="UP000240009"/>
    </source>
</evidence>
<evidence type="ECO:0000256" key="6">
    <source>
        <dbReference type="ARBA" id="ARBA00022475"/>
    </source>
</evidence>
<comment type="cofactor">
    <cofactor evidence="1">
        <name>heme b</name>
        <dbReference type="ChEBI" id="CHEBI:60344"/>
    </cofactor>
</comment>
<dbReference type="GO" id="GO:0015990">
    <property type="term" value="P:electron transport coupled proton transport"/>
    <property type="evidence" value="ECO:0007669"/>
    <property type="project" value="TreeGrafter"/>
</dbReference>
<feature type="transmembrane region" description="Helical" evidence="21">
    <location>
        <begin position="368"/>
        <end position="392"/>
    </location>
</feature>
<dbReference type="InterPro" id="IPR036909">
    <property type="entry name" value="Cyt_c-like_dom_sf"/>
</dbReference>
<dbReference type="NCBIfam" id="NF011053">
    <property type="entry name" value="PRK14485.1"/>
    <property type="match status" value="1"/>
</dbReference>
<evidence type="ECO:0000256" key="20">
    <source>
        <dbReference type="SAM" id="MobiDB-lite"/>
    </source>
</evidence>
<dbReference type="InterPro" id="IPR004677">
    <property type="entry name" value="Cyt_c_oxidase_cbb3_su1"/>
</dbReference>
<evidence type="ECO:0000259" key="22">
    <source>
        <dbReference type="PROSITE" id="PS50855"/>
    </source>
</evidence>
<keyword evidence="12 19" id="KW-0249">Electron transport</keyword>
<feature type="transmembrane region" description="Helical" evidence="21">
    <location>
        <begin position="543"/>
        <end position="566"/>
    </location>
</feature>